<dbReference type="SUPFAM" id="SSF81383">
    <property type="entry name" value="F-box domain"/>
    <property type="match status" value="1"/>
</dbReference>
<gene>
    <name evidence="4" type="ORF">Lalb_Chr06g0172321</name>
</gene>
<dbReference type="OrthoDB" id="613853at2759"/>
<dbReference type="InterPro" id="IPR006566">
    <property type="entry name" value="FBD"/>
</dbReference>
<dbReference type="PANTHER" id="PTHR34145:SF68">
    <property type="entry name" value="FBD DOMAIN-CONTAINING PROTEIN"/>
    <property type="match status" value="1"/>
</dbReference>
<name>A0A6A4QFG8_LUPAL</name>
<organism evidence="4 5">
    <name type="scientific">Lupinus albus</name>
    <name type="common">White lupine</name>
    <name type="synonym">Lupinus termis</name>
    <dbReference type="NCBI Taxonomy" id="3870"/>
    <lineage>
        <taxon>Eukaryota</taxon>
        <taxon>Viridiplantae</taxon>
        <taxon>Streptophyta</taxon>
        <taxon>Embryophyta</taxon>
        <taxon>Tracheophyta</taxon>
        <taxon>Spermatophyta</taxon>
        <taxon>Magnoliopsida</taxon>
        <taxon>eudicotyledons</taxon>
        <taxon>Gunneridae</taxon>
        <taxon>Pentapetalae</taxon>
        <taxon>rosids</taxon>
        <taxon>fabids</taxon>
        <taxon>Fabales</taxon>
        <taxon>Fabaceae</taxon>
        <taxon>Papilionoideae</taxon>
        <taxon>50 kb inversion clade</taxon>
        <taxon>genistoids sensu lato</taxon>
        <taxon>core genistoids</taxon>
        <taxon>Genisteae</taxon>
        <taxon>Lupinus</taxon>
    </lineage>
</organism>
<sequence>MIINRKRRKAYDEDVINQLPYGIPVAILSKLAIDEAARTSILSRKWRHLWTFFGDIKKASGRQLQMAMEIMYDAERQTYTNWINELLTSLKCSTLQALKFWFNVGSRCDIDKWVGFAIQKKWFQRLWKFSGPSLNLKCLELVRCWELRNLEISADNLESFKYYGPHLDIEFKSVPSLVEATFGGSYVEFIRESFLSQIKMLKLDITQNVPEVIYRFTQLPELKNLKHLELVACVNDDGITLNAFALLLKASPSLRRFTLKVFISLYPCFCFTSRSWSWLDFVGATSEVELLNYVLENAVELKKITIDTRLPTKPKLRPQGEHPNTWDHEQNRKRAWELQEKIPTGIEFVCL</sequence>
<feature type="compositionally biased region" description="Basic and acidic residues" evidence="1">
    <location>
        <begin position="318"/>
        <end position="331"/>
    </location>
</feature>
<dbReference type="Pfam" id="PF08387">
    <property type="entry name" value="FBD"/>
    <property type="match status" value="1"/>
</dbReference>
<dbReference type="Proteomes" id="UP000447434">
    <property type="component" value="Chromosome 6"/>
</dbReference>
<dbReference type="Pfam" id="PF23622">
    <property type="entry name" value="LRR_At1g61320_AtMIF1"/>
    <property type="match status" value="1"/>
</dbReference>
<evidence type="ECO:0000256" key="1">
    <source>
        <dbReference type="SAM" id="MobiDB-lite"/>
    </source>
</evidence>
<proteinExistence type="predicted"/>
<dbReference type="InterPro" id="IPR055357">
    <property type="entry name" value="LRR_At1g61320_AtMIF1"/>
</dbReference>
<dbReference type="InterPro" id="IPR032675">
    <property type="entry name" value="LRR_dom_sf"/>
</dbReference>
<keyword evidence="5" id="KW-1185">Reference proteome</keyword>
<comment type="caution">
    <text evidence="4">The sequence shown here is derived from an EMBL/GenBank/DDBJ whole genome shotgun (WGS) entry which is preliminary data.</text>
</comment>
<dbReference type="InterPro" id="IPR053772">
    <property type="entry name" value="At1g61320/At1g61330-like"/>
</dbReference>
<evidence type="ECO:0000259" key="3">
    <source>
        <dbReference type="Pfam" id="PF23622"/>
    </source>
</evidence>
<evidence type="ECO:0000313" key="4">
    <source>
        <dbReference type="EMBL" id="KAE9612373.1"/>
    </source>
</evidence>
<dbReference type="PANTHER" id="PTHR34145">
    <property type="entry name" value="OS02G0105600 PROTEIN"/>
    <property type="match status" value="1"/>
</dbReference>
<feature type="region of interest" description="Disordered" evidence="1">
    <location>
        <begin position="312"/>
        <end position="331"/>
    </location>
</feature>
<feature type="domain" description="At1g61320/AtMIF1 LRR" evidence="3">
    <location>
        <begin position="135"/>
        <end position="262"/>
    </location>
</feature>
<protein>
    <submittedName>
        <fullName evidence="4">Putative F-box domain, FBD domain, leucine-rich repeat domain, L domain-containing protein</fullName>
    </submittedName>
</protein>
<dbReference type="Gene3D" id="3.80.10.10">
    <property type="entry name" value="Ribonuclease Inhibitor"/>
    <property type="match status" value="1"/>
</dbReference>
<dbReference type="SUPFAM" id="SSF52047">
    <property type="entry name" value="RNI-like"/>
    <property type="match status" value="1"/>
</dbReference>
<dbReference type="AlphaFoldDB" id="A0A6A4QFG8"/>
<dbReference type="InterPro" id="IPR036047">
    <property type="entry name" value="F-box-like_dom_sf"/>
</dbReference>
<evidence type="ECO:0000259" key="2">
    <source>
        <dbReference type="Pfam" id="PF08387"/>
    </source>
</evidence>
<evidence type="ECO:0000313" key="5">
    <source>
        <dbReference type="Proteomes" id="UP000447434"/>
    </source>
</evidence>
<accession>A0A6A4QFG8</accession>
<reference evidence="5" key="1">
    <citation type="journal article" date="2020" name="Nat. Commun.">
        <title>Genome sequence of the cluster root forming white lupin.</title>
        <authorList>
            <person name="Hufnagel B."/>
            <person name="Marques A."/>
            <person name="Soriano A."/>
            <person name="Marques L."/>
            <person name="Divol F."/>
            <person name="Doumas P."/>
            <person name="Sallet E."/>
            <person name="Mancinotti D."/>
            <person name="Carrere S."/>
            <person name="Marande W."/>
            <person name="Arribat S."/>
            <person name="Keller J."/>
            <person name="Huneau C."/>
            <person name="Blein T."/>
            <person name="Aime D."/>
            <person name="Laguerre M."/>
            <person name="Taylor J."/>
            <person name="Schubert V."/>
            <person name="Nelson M."/>
            <person name="Geu-Flores F."/>
            <person name="Crespi M."/>
            <person name="Gallardo-Guerrero K."/>
            <person name="Delaux P.-M."/>
            <person name="Salse J."/>
            <person name="Berges H."/>
            <person name="Guyot R."/>
            <person name="Gouzy J."/>
            <person name="Peret B."/>
        </authorList>
    </citation>
    <scope>NUCLEOTIDE SEQUENCE [LARGE SCALE GENOMIC DNA]</scope>
    <source>
        <strain evidence="5">cv. Amiga</strain>
    </source>
</reference>
<dbReference type="EMBL" id="WOCE01000006">
    <property type="protein sequence ID" value="KAE9612373.1"/>
    <property type="molecule type" value="Genomic_DNA"/>
</dbReference>
<feature type="domain" description="FBD" evidence="2">
    <location>
        <begin position="278"/>
        <end position="306"/>
    </location>
</feature>